<dbReference type="STRING" id="641524.ADICYQ_2678"/>
<reference evidence="1 2" key="1">
    <citation type="journal article" date="2013" name="Genome Announc.">
        <title>Draft Genome Sequence of Cyclobacterium qasimii Strain M12-11BT, Isolated from Arctic Marine Sediment.</title>
        <authorList>
            <person name="Shivaji S."/>
            <person name="Ara S."/>
            <person name="Singh A."/>
            <person name="Kumar Pinnaka A."/>
        </authorList>
    </citation>
    <scope>NUCLEOTIDE SEQUENCE [LARGE SCALE GENOMIC DNA]</scope>
    <source>
        <strain evidence="1 2">M12-11B</strain>
    </source>
</reference>
<sequence>MSFIKFSSKLIFKINLKDHLIHLIYRFNKLMEGAFFG</sequence>
<evidence type="ECO:0000313" key="1">
    <source>
        <dbReference type="EMBL" id="EPR68208.1"/>
    </source>
</evidence>
<dbReference type="AlphaFoldDB" id="S7WW24"/>
<dbReference type="Proteomes" id="UP000014974">
    <property type="component" value="Unassembled WGS sequence"/>
</dbReference>
<gene>
    <name evidence="1" type="ORF">ADICYQ_2678</name>
</gene>
<organism evidence="1 2">
    <name type="scientific">Cyclobacterium qasimii M12-11B</name>
    <dbReference type="NCBI Taxonomy" id="641524"/>
    <lineage>
        <taxon>Bacteria</taxon>
        <taxon>Pseudomonadati</taxon>
        <taxon>Bacteroidota</taxon>
        <taxon>Cytophagia</taxon>
        <taxon>Cytophagales</taxon>
        <taxon>Cyclobacteriaceae</taxon>
        <taxon>Cyclobacterium</taxon>
    </lineage>
</organism>
<comment type="caution">
    <text evidence="1">The sequence shown here is derived from an EMBL/GenBank/DDBJ whole genome shotgun (WGS) entry which is preliminary data.</text>
</comment>
<dbReference type="EMBL" id="ATNM01000107">
    <property type="protein sequence ID" value="EPR68208.1"/>
    <property type="molecule type" value="Genomic_DNA"/>
</dbReference>
<accession>S7WW24</accession>
<name>S7WW24_9BACT</name>
<proteinExistence type="predicted"/>
<protein>
    <submittedName>
        <fullName evidence="1">Uncharacterized protein</fullName>
    </submittedName>
</protein>
<evidence type="ECO:0000313" key="2">
    <source>
        <dbReference type="Proteomes" id="UP000014974"/>
    </source>
</evidence>